<dbReference type="PROSITE" id="PS01305">
    <property type="entry name" value="MOAA_NIFB_PQQE"/>
    <property type="match status" value="1"/>
</dbReference>
<evidence type="ECO:0000256" key="2">
    <source>
        <dbReference type="ARBA" id="ARBA00003522"/>
    </source>
</evidence>
<evidence type="ECO:0000256" key="12">
    <source>
        <dbReference type="ARBA" id="ARBA00023239"/>
    </source>
</evidence>
<feature type="domain" description="Radical SAM core" evidence="15">
    <location>
        <begin position="55"/>
        <end position="301"/>
    </location>
</feature>
<evidence type="ECO:0000256" key="3">
    <source>
        <dbReference type="ARBA" id="ARBA00005155"/>
    </source>
</evidence>
<keyword evidence="6" id="KW-0004">4Fe-4S</keyword>
<evidence type="ECO:0000256" key="8">
    <source>
        <dbReference type="ARBA" id="ARBA00022723"/>
    </source>
</evidence>
<keyword evidence="7" id="KW-0949">S-adenosyl-L-methionine</keyword>
<accession>A0A0C5WVX1</accession>
<evidence type="ECO:0000256" key="7">
    <source>
        <dbReference type="ARBA" id="ARBA00022691"/>
    </source>
</evidence>
<dbReference type="OrthoDB" id="9785734at2"/>
<dbReference type="InterPro" id="IPR007197">
    <property type="entry name" value="rSAM"/>
</dbReference>
<comment type="pathway">
    <text evidence="3">Cofactor biosynthesis; Fe-Mo cofactor biosynthesis.</text>
</comment>
<dbReference type="PROSITE" id="PS51918">
    <property type="entry name" value="RADICAL_SAM"/>
    <property type="match status" value="1"/>
</dbReference>
<dbReference type="GO" id="GO:0016829">
    <property type="term" value="F:lyase activity"/>
    <property type="evidence" value="ECO:0007669"/>
    <property type="project" value="UniProtKB-KW"/>
</dbReference>
<proteinExistence type="inferred from homology"/>
<dbReference type="SMART" id="SM00729">
    <property type="entry name" value="Elp3"/>
    <property type="match status" value="1"/>
</dbReference>
<dbReference type="Proteomes" id="UP000032303">
    <property type="component" value="Chromosome 2"/>
</dbReference>
<evidence type="ECO:0000256" key="1">
    <source>
        <dbReference type="ARBA" id="ARBA00001966"/>
    </source>
</evidence>
<keyword evidence="11" id="KW-0535">Nitrogen fixation</keyword>
<dbReference type="InterPro" id="IPR058240">
    <property type="entry name" value="rSAM_sf"/>
</dbReference>
<dbReference type="SUPFAM" id="SSF53146">
    <property type="entry name" value="Nitrogenase accessory factor-like"/>
    <property type="match status" value="1"/>
</dbReference>
<dbReference type="InterPro" id="IPR000385">
    <property type="entry name" value="MoaA_NifB_PqqE_Fe-S-bd_CS"/>
</dbReference>
<dbReference type="SFLD" id="SFLDG01068">
    <property type="entry name" value="FeMo_cofactor_biosynthesis_pro"/>
    <property type="match status" value="1"/>
</dbReference>
<evidence type="ECO:0000256" key="14">
    <source>
        <dbReference type="ARBA" id="ARBA00032102"/>
    </source>
</evidence>
<dbReference type="InterPro" id="IPR005980">
    <property type="entry name" value="Nase_CF_NifB"/>
</dbReference>
<comment type="function">
    <text evidence="2">Involved in the biosynthesis of the iron-molybdenum cofactor (FeMo-co or M-cluster) found in the dinitrogenase enzyme of the nitrogenase complex in nitrogen-fixing microorganisms. NifB catalyzes the crucial step of radical SAM-dependent carbide insertion that occurs concomitant with the insertion of a 9th sulfur and the rearrangement/coupling of two [4Fe-4S] clusters into a [8Fe-9S-C] cluster, the precursor to the M-cluster.</text>
</comment>
<dbReference type="KEGG" id="pgb:H744_2c2538"/>
<comment type="similarity">
    <text evidence="4">Belongs to the radical SAM superfamily. NifB family.</text>
</comment>
<dbReference type="InterPro" id="IPR013785">
    <property type="entry name" value="Aldolase_TIM"/>
</dbReference>
<dbReference type="GO" id="GO:0051539">
    <property type="term" value="F:4 iron, 4 sulfur cluster binding"/>
    <property type="evidence" value="ECO:0007669"/>
    <property type="project" value="UniProtKB-KW"/>
</dbReference>
<dbReference type="NCBIfam" id="TIGR01290">
    <property type="entry name" value="nifB"/>
    <property type="match status" value="1"/>
</dbReference>
<dbReference type="GO" id="GO:0046872">
    <property type="term" value="F:metal ion binding"/>
    <property type="evidence" value="ECO:0007669"/>
    <property type="project" value="UniProtKB-KW"/>
</dbReference>
<dbReference type="Gene3D" id="3.30.420.130">
    <property type="entry name" value="Dinitrogenase iron-molybdenum cofactor biosynthesis domain"/>
    <property type="match status" value="1"/>
</dbReference>
<dbReference type="GO" id="GO:0032324">
    <property type="term" value="P:molybdopterin cofactor biosynthetic process"/>
    <property type="evidence" value="ECO:0007669"/>
    <property type="project" value="UniProtKB-ARBA"/>
</dbReference>
<dbReference type="InterPro" id="IPR003731">
    <property type="entry name" value="Di-Nase_FeMo-co_biosynth"/>
</dbReference>
<evidence type="ECO:0000259" key="15">
    <source>
        <dbReference type="PROSITE" id="PS51918"/>
    </source>
</evidence>
<dbReference type="AlphaFoldDB" id="A0A0C5WVX1"/>
<evidence type="ECO:0000256" key="10">
    <source>
        <dbReference type="ARBA" id="ARBA00023014"/>
    </source>
</evidence>
<dbReference type="PANTHER" id="PTHR43787:SF13">
    <property type="entry name" value="FEMO COFACTOR BIOSYNTHESIS PROTEIN NIFB"/>
    <property type="match status" value="1"/>
</dbReference>
<keyword evidence="12" id="KW-0456">Lyase</keyword>
<dbReference type="UniPathway" id="UPA00782"/>
<protein>
    <recommendedName>
        <fullName evidence="5">FeMo cofactor biosynthesis protein NifB</fullName>
    </recommendedName>
    <alternativeName>
        <fullName evidence="14">Nitrogenase cofactor maturase NifB</fullName>
    </alternativeName>
    <alternativeName>
        <fullName evidence="13">Radical SAM assemblase NifB</fullName>
    </alternativeName>
</protein>
<evidence type="ECO:0000313" key="16">
    <source>
        <dbReference type="EMBL" id="AJR09194.1"/>
    </source>
</evidence>
<evidence type="ECO:0000256" key="13">
    <source>
        <dbReference type="ARBA" id="ARBA00030926"/>
    </source>
</evidence>
<keyword evidence="17" id="KW-1185">Reference proteome</keyword>
<dbReference type="PATRIC" id="fig|658445.3.peg.4557"/>
<sequence length="479" mass="52890">MDEIIPVVNLDACSDNLCKSRGCTDPRSQDNSLNHLPMAVQAKIEDHPCYSDEAHNYFARMHVPVASRCNIQCNYCNRKFDCANETRPGVVSKRLKPLEAVDKVLAVAKEIPELSVVGIAGPGDAFASAKQTMQTITELSRVAPNLKLCVSTNGLMLPEHVDELVAKGVEHVTVTINTLRPEVGAKIYAWIYYDGQRLSGEKAARILIGRQLEAVSMLTQLGVLVKVNTVYIPGVNDRCIVEVSREIQRRGAFIHNVMPLISKPEFGTAFSKAGQREPTAAELDAVREESSGSIQIMKHCRLCRADAIGRLGQDKRAMFESAGTPSVAEPRSYDSHALLRYKQAVTTILSRRRALRESVGLSALDSSIVRFYVVATTGDSLINLHFGHAQEFLVYRVDPYGCSLHSRLEVEQYCANGYGKEGVLLSMIEKLKGYDGVFVAKIGRKPRLMLQAAGINVITDYAHQDIEYALRKHSIESLS</sequence>
<evidence type="ECO:0000256" key="4">
    <source>
        <dbReference type="ARBA" id="ARBA00006804"/>
    </source>
</evidence>
<dbReference type="InterPro" id="IPR036105">
    <property type="entry name" value="DiNase_FeMo-co_biosyn_sf"/>
</dbReference>
<keyword evidence="10" id="KW-0411">Iron-sulfur</keyword>
<evidence type="ECO:0000256" key="9">
    <source>
        <dbReference type="ARBA" id="ARBA00023004"/>
    </source>
</evidence>
<dbReference type="PANTHER" id="PTHR43787">
    <property type="entry name" value="FEMO COFACTOR BIOSYNTHESIS PROTEIN NIFB-RELATED"/>
    <property type="match status" value="1"/>
</dbReference>
<comment type="cofactor">
    <cofactor evidence="1">
        <name>[4Fe-4S] cluster</name>
        <dbReference type="ChEBI" id="CHEBI:49883"/>
    </cofactor>
</comment>
<dbReference type="STRING" id="658445.H744_2c2538"/>
<dbReference type="HOGENOM" id="CLU_027639_0_0_6"/>
<evidence type="ECO:0000256" key="11">
    <source>
        <dbReference type="ARBA" id="ARBA00023231"/>
    </source>
</evidence>
<keyword evidence="8" id="KW-0479">Metal-binding</keyword>
<organism evidence="16 17">
    <name type="scientific">Photobacterium gaetbulicola Gung47</name>
    <dbReference type="NCBI Taxonomy" id="658445"/>
    <lineage>
        <taxon>Bacteria</taxon>
        <taxon>Pseudomonadati</taxon>
        <taxon>Pseudomonadota</taxon>
        <taxon>Gammaproteobacteria</taxon>
        <taxon>Vibrionales</taxon>
        <taxon>Vibrionaceae</taxon>
        <taxon>Photobacterium</taxon>
    </lineage>
</organism>
<name>A0A0C5WVX1_9GAMM</name>
<evidence type="ECO:0000256" key="6">
    <source>
        <dbReference type="ARBA" id="ARBA00022485"/>
    </source>
</evidence>
<dbReference type="SFLD" id="SFLDS00029">
    <property type="entry name" value="Radical_SAM"/>
    <property type="match status" value="1"/>
</dbReference>
<gene>
    <name evidence="16" type="ORF">H744_2c2538</name>
</gene>
<dbReference type="SUPFAM" id="SSF102114">
    <property type="entry name" value="Radical SAM enzymes"/>
    <property type="match status" value="1"/>
</dbReference>
<dbReference type="Pfam" id="PF04055">
    <property type="entry name" value="Radical_SAM"/>
    <property type="match status" value="1"/>
</dbReference>
<dbReference type="InterPro" id="IPR006638">
    <property type="entry name" value="Elp3/MiaA/NifB-like_rSAM"/>
</dbReference>
<keyword evidence="9" id="KW-0408">Iron</keyword>
<dbReference type="SFLD" id="SFLDF00281">
    <property type="entry name" value="FeMo_cofactor_biosynthesis_pro"/>
    <property type="match status" value="1"/>
</dbReference>
<dbReference type="Gene3D" id="3.20.20.70">
    <property type="entry name" value="Aldolase class I"/>
    <property type="match status" value="1"/>
</dbReference>
<reference evidence="16 17" key="1">
    <citation type="submission" date="2013-05" db="EMBL/GenBank/DDBJ databases">
        <title>Complete genome sequence of the lipase-producing bacterium Photobacterium gaetbulicola Gung47.</title>
        <authorList>
            <person name="Kim Y.-O."/>
        </authorList>
    </citation>
    <scope>NUCLEOTIDE SEQUENCE [LARGE SCALE GENOMIC DNA]</scope>
    <source>
        <strain evidence="16 17">Gung47</strain>
    </source>
</reference>
<evidence type="ECO:0000313" key="17">
    <source>
        <dbReference type="Proteomes" id="UP000032303"/>
    </source>
</evidence>
<evidence type="ECO:0000256" key="5">
    <source>
        <dbReference type="ARBA" id="ARBA00021702"/>
    </source>
</evidence>
<dbReference type="EMBL" id="CP005974">
    <property type="protein sequence ID" value="AJR09194.1"/>
    <property type="molecule type" value="Genomic_DNA"/>
</dbReference>
<dbReference type="CDD" id="cd01335">
    <property type="entry name" value="Radical_SAM"/>
    <property type="match status" value="1"/>
</dbReference>
<dbReference type="Pfam" id="PF02579">
    <property type="entry name" value="Nitro_FeMo-Co"/>
    <property type="match status" value="1"/>
</dbReference>
<dbReference type="SFLD" id="SFLDG01067">
    <property type="entry name" value="SPASM/twitch_domain_containing"/>
    <property type="match status" value="1"/>
</dbReference>